<evidence type="ECO:0000256" key="2">
    <source>
        <dbReference type="ARBA" id="ARBA00006448"/>
    </source>
</evidence>
<evidence type="ECO:0000256" key="1">
    <source>
        <dbReference type="ARBA" id="ARBA00004651"/>
    </source>
</evidence>
<dbReference type="Pfam" id="PF04239">
    <property type="entry name" value="DUF421"/>
    <property type="match status" value="1"/>
</dbReference>
<dbReference type="EMBL" id="JBHUML010000002">
    <property type="protein sequence ID" value="MFD2704000.1"/>
    <property type="molecule type" value="Genomic_DNA"/>
</dbReference>
<keyword evidence="3" id="KW-1003">Cell membrane</keyword>
<gene>
    <name evidence="9" type="ORF">ACFSUB_00855</name>
</gene>
<sequence>MKQRWMDSVEIWTVVLRTIVVYFFLLIVLRLMGKREIGELSVLDFVISIMIAELAVVSVEDTDVSYVRAFTPILVLSLLQIVLAWWSLKSDRMRHILDGRPTVLIREGKIDEKAMKKQRYNFDDLLMQIRQKDIKDVSDVEFAILEPSGELSVFEKKEEAEDLSYPLPFIIDGHIQWDHLEKAGKDEMWLRRELRKGGIDYVKKVSYCAMQENGVLYIDEKDD</sequence>
<evidence type="ECO:0000256" key="5">
    <source>
        <dbReference type="ARBA" id="ARBA00022989"/>
    </source>
</evidence>
<feature type="domain" description="YetF C-terminal" evidence="8">
    <location>
        <begin position="89"/>
        <end position="210"/>
    </location>
</feature>
<evidence type="ECO:0000256" key="3">
    <source>
        <dbReference type="ARBA" id="ARBA00022475"/>
    </source>
</evidence>
<keyword evidence="4 7" id="KW-0812">Transmembrane</keyword>
<evidence type="ECO:0000313" key="10">
    <source>
        <dbReference type="Proteomes" id="UP001597520"/>
    </source>
</evidence>
<dbReference type="InterPro" id="IPR023090">
    <property type="entry name" value="UPF0702_alpha/beta_dom_sf"/>
</dbReference>
<proteinExistence type="inferred from homology"/>
<comment type="subcellular location">
    <subcellularLocation>
        <location evidence="1">Cell membrane</location>
        <topology evidence="1">Multi-pass membrane protein</topology>
    </subcellularLocation>
</comment>
<comment type="caution">
    <text evidence="9">The sequence shown here is derived from an EMBL/GenBank/DDBJ whole genome shotgun (WGS) entry which is preliminary data.</text>
</comment>
<evidence type="ECO:0000256" key="6">
    <source>
        <dbReference type="ARBA" id="ARBA00023136"/>
    </source>
</evidence>
<dbReference type="InterPro" id="IPR007353">
    <property type="entry name" value="DUF421"/>
</dbReference>
<dbReference type="RefSeq" id="WP_380711296.1">
    <property type="nucleotide sequence ID" value="NZ_JBHUML010000002.1"/>
</dbReference>
<evidence type="ECO:0000259" key="8">
    <source>
        <dbReference type="Pfam" id="PF04239"/>
    </source>
</evidence>
<dbReference type="Proteomes" id="UP001597520">
    <property type="component" value="Unassembled WGS sequence"/>
</dbReference>
<name>A0ABW5SZE7_9BACI</name>
<keyword evidence="10" id="KW-1185">Reference proteome</keyword>
<dbReference type="PANTHER" id="PTHR34582:SF6">
    <property type="entry name" value="UPF0702 TRANSMEMBRANE PROTEIN YCAP"/>
    <property type="match status" value="1"/>
</dbReference>
<keyword evidence="6 7" id="KW-0472">Membrane</keyword>
<accession>A0ABW5SZE7</accession>
<dbReference type="Gene3D" id="3.30.240.20">
    <property type="entry name" value="bsu07140 like domains"/>
    <property type="match status" value="2"/>
</dbReference>
<keyword evidence="5 7" id="KW-1133">Transmembrane helix</keyword>
<feature type="transmembrane region" description="Helical" evidence="7">
    <location>
        <begin position="12"/>
        <end position="33"/>
    </location>
</feature>
<feature type="transmembrane region" description="Helical" evidence="7">
    <location>
        <begin position="65"/>
        <end position="86"/>
    </location>
</feature>
<feature type="transmembrane region" description="Helical" evidence="7">
    <location>
        <begin position="40"/>
        <end position="59"/>
    </location>
</feature>
<dbReference type="PANTHER" id="PTHR34582">
    <property type="entry name" value="UPF0702 TRANSMEMBRANE PROTEIN YCAP"/>
    <property type="match status" value="1"/>
</dbReference>
<comment type="similarity">
    <text evidence="2">Belongs to the UPF0702 family.</text>
</comment>
<evidence type="ECO:0000313" key="9">
    <source>
        <dbReference type="EMBL" id="MFD2704000.1"/>
    </source>
</evidence>
<evidence type="ECO:0000256" key="4">
    <source>
        <dbReference type="ARBA" id="ARBA00022692"/>
    </source>
</evidence>
<protein>
    <submittedName>
        <fullName evidence="9">DUF421 domain-containing protein</fullName>
    </submittedName>
</protein>
<reference evidence="10" key="1">
    <citation type="journal article" date="2019" name="Int. J. Syst. Evol. Microbiol.">
        <title>The Global Catalogue of Microorganisms (GCM) 10K type strain sequencing project: providing services to taxonomists for standard genome sequencing and annotation.</title>
        <authorList>
            <consortium name="The Broad Institute Genomics Platform"/>
            <consortium name="The Broad Institute Genome Sequencing Center for Infectious Disease"/>
            <person name="Wu L."/>
            <person name="Ma J."/>
        </authorList>
    </citation>
    <scope>NUCLEOTIDE SEQUENCE [LARGE SCALE GENOMIC DNA]</scope>
    <source>
        <strain evidence="10">KCTC 33792</strain>
    </source>
</reference>
<evidence type="ECO:0000256" key="7">
    <source>
        <dbReference type="SAM" id="Phobius"/>
    </source>
</evidence>
<organism evidence="9 10">
    <name type="scientific">Salibacterium lacus</name>
    <dbReference type="NCBI Taxonomy" id="1898109"/>
    <lineage>
        <taxon>Bacteria</taxon>
        <taxon>Bacillati</taxon>
        <taxon>Bacillota</taxon>
        <taxon>Bacilli</taxon>
        <taxon>Bacillales</taxon>
        <taxon>Bacillaceae</taxon>
    </lineage>
</organism>